<dbReference type="VEuPathDB" id="VectorBase:MDOMA2_012586"/>
<dbReference type="PANTHER" id="PTHR21312:SF28">
    <property type="entry name" value="OVOINHIBITOR-RELATED"/>
    <property type="match status" value="1"/>
</dbReference>
<dbReference type="SUPFAM" id="SSF100895">
    <property type="entry name" value="Kazal-type serine protease inhibitors"/>
    <property type="match status" value="1"/>
</dbReference>
<organism evidence="7">
    <name type="scientific">Musca domestica</name>
    <name type="common">House fly</name>
    <dbReference type="NCBI Taxonomy" id="7370"/>
    <lineage>
        <taxon>Eukaryota</taxon>
        <taxon>Metazoa</taxon>
        <taxon>Ecdysozoa</taxon>
        <taxon>Arthropoda</taxon>
        <taxon>Hexapoda</taxon>
        <taxon>Insecta</taxon>
        <taxon>Pterygota</taxon>
        <taxon>Neoptera</taxon>
        <taxon>Endopterygota</taxon>
        <taxon>Diptera</taxon>
        <taxon>Brachycera</taxon>
        <taxon>Muscomorpha</taxon>
        <taxon>Muscoidea</taxon>
        <taxon>Muscidae</taxon>
        <taxon>Musca</taxon>
    </lineage>
</organism>
<sequence length="83" mass="8861">MKLFAVFALVLMALLAFASADYRVAGLDSETEADGEVCKCARILDPVCATDSQTYPNSCEFLCAQKKLARRGRSIGLAHAGSC</sequence>
<evidence type="ECO:0000256" key="1">
    <source>
        <dbReference type="ARBA" id="ARBA00004613"/>
    </source>
</evidence>
<keyword evidence="3 9" id="KW-0646">Protease inhibitor</keyword>
<dbReference type="AlphaFoldDB" id="A0A1I8MQV8"/>
<dbReference type="Gene3D" id="3.30.60.30">
    <property type="match status" value="1"/>
</dbReference>
<keyword evidence="2" id="KW-0964">Secreted</keyword>
<feature type="domain" description="Kazal-like" evidence="6">
    <location>
        <begin position="32"/>
        <end position="83"/>
    </location>
</feature>
<proteinExistence type="predicted"/>
<name>A0A1I8MQV8_MUSDO</name>
<dbReference type="GO" id="GO:0005576">
    <property type="term" value="C:extracellular region"/>
    <property type="evidence" value="ECO:0007669"/>
    <property type="project" value="UniProtKB-SubCell"/>
</dbReference>
<evidence type="ECO:0000313" key="8">
    <source>
        <dbReference type="Proteomes" id="UP001652621"/>
    </source>
</evidence>
<keyword evidence="5" id="KW-0732">Signal</keyword>
<evidence type="ECO:0000256" key="3">
    <source>
        <dbReference type="ARBA" id="ARBA00022690"/>
    </source>
</evidence>
<evidence type="ECO:0000259" key="6">
    <source>
        <dbReference type="PROSITE" id="PS51465"/>
    </source>
</evidence>
<protein>
    <submittedName>
        <fullName evidence="9">Serine protease inhibitor Kazal-type 1</fullName>
    </submittedName>
</protein>
<keyword evidence="8" id="KW-1185">Reference proteome</keyword>
<dbReference type="GeneID" id="101891902"/>
<dbReference type="PROSITE" id="PS51465">
    <property type="entry name" value="KAZAL_2"/>
    <property type="match status" value="1"/>
</dbReference>
<feature type="chain" id="PRO_5014271580" evidence="5">
    <location>
        <begin position="21"/>
        <end position="83"/>
    </location>
</feature>
<reference evidence="7" key="1">
    <citation type="submission" date="2020-05" db="UniProtKB">
        <authorList>
            <consortium name="EnsemblMetazoa"/>
        </authorList>
    </citation>
    <scope>IDENTIFICATION</scope>
    <source>
        <strain evidence="7">Aabys</strain>
    </source>
</reference>
<comment type="subcellular location">
    <subcellularLocation>
        <location evidence="1">Secreted</location>
    </subcellularLocation>
</comment>
<keyword evidence="4" id="KW-1015">Disulfide bond</keyword>
<dbReference type="Pfam" id="PF00050">
    <property type="entry name" value="Kazal_1"/>
    <property type="match status" value="1"/>
</dbReference>
<dbReference type="EnsemblMetazoa" id="MDOA013663-RA">
    <property type="protein sequence ID" value="MDOA013663-PA"/>
    <property type="gene ID" value="MDOA013663"/>
</dbReference>
<dbReference type="InterPro" id="IPR002350">
    <property type="entry name" value="Kazal_dom"/>
</dbReference>
<dbReference type="VEuPathDB" id="VectorBase:MDOA013663"/>
<dbReference type="InterPro" id="IPR036058">
    <property type="entry name" value="Kazal_dom_sf"/>
</dbReference>
<dbReference type="KEGG" id="mde:101891902"/>
<dbReference type="Proteomes" id="UP001652621">
    <property type="component" value="Unplaced"/>
</dbReference>
<dbReference type="RefSeq" id="XP_005191980.1">
    <property type="nucleotide sequence ID" value="XM_005191923.3"/>
</dbReference>
<dbReference type="GO" id="GO:0004867">
    <property type="term" value="F:serine-type endopeptidase inhibitor activity"/>
    <property type="evidence" value="ECO:0007669"/>
    <property type="project" value="UniProtKB-KW"/>
</dbReference>
<evidence type="ECO:0000256" key="2">
    <source>
        <dbReference type="ARBA" id="ARBA00022525"/>
    </source>
</evidence>
<dbReference type="SMART" id="SM00280">
    <property type="entry name" value="KAZAL"/>
    <property type="match status" value="1"/>
</dbReference>
<dbReference type="EnsemblMetazoa" id="MDOA007536-RA">
    <property type="protein sequence ID" value="MDOA007536-PA"/>
    <property type="gene ID" value="MDOA007536"/>
</dbReference>
<dbReference type="PANTHER" id="PTHR21312">
    <property type="entry name" value="SERINE PROTEASE INHIBITOR"/>
    <property type="match status" value="1"/>
</dbReference>
<reference evidence="9" key="2">
    <citation type="submission" date="2025-04" db="UniProtKB">
        <authorList>
            <consortium name="RefSeq"/>
        </authorList>
    </citation>
    <scope>IDENTIFICATION</scope>
    <source>
        <strain evidence="9">Aabys</strain>
    </source>
</reference>
<dbReference type="eggNOG" id="ENOG502T1PM">
    <property type="taxonomic scope" value="Eukaryota"/>
</dbReference>
<evidence type="ECO:0000313" key="9">
    <source>
        <dbReference type="RefSeq" id="XP_005191980.1"/>
    </source>
</evidence>
<evidence type="ECO:0000256" key="5">
    <source>
        <dbReference type="SAM" id="SignalP"/>
    </source>
</evidence>
<keyword evidence="9" id="KW-0722">Serine protease inhibitor</keyword>
<feature type="signal peptide" evidence="5">
    <location>
        <begin position="1"/>
        <end position="20"/>
    </location>
</feature>
<gene>
    <name evidence="7" type="primary">101891902</name>
    <name evidence="9" type="synonym">LOC101891902</name>
</gene>
<evidence type="ECO:0000256" key="4">
    <source>
        <dbReference type="ARBA" id="ARBA00023157"/>
    </source>
</evidence>
<accession>A0A1I8MQV8</accession>
<dbReference type="PROSITE" id="PS00282">
    <property type="entry name" value="KAZAL_1"/>
    <property type="match status" value="1"/>
</dbReference>
<dbReference type="OrthoDB" id="328123at2759"/>
<dbReference type="VEuPathDB" id="VectorBase:MDOA007536"/>
<evidence type="ECO:0000313" key="7">
    <source>
        <dbReference type="EnsemblMetazoa" id="MDOA013663-PA"/>
    </source>
</evidence>